<dbReference type="PROSITE" id="PS50003">
    <property type="entry name" value="PH_DOMAIN"/>
    <property type="match status" value="1"/>
</dbReference>
<sequence length="230" mass="25980">MGEDSPLATASKGLMKLRSSVKKTKSKLEKSPSFRFPSFRGEPEKLRASRSHDSLLAPGIEPLEINANEDAVIRPVHSSLSGQDNCFEVITPSGSRCFSCRTGAERDRWMENLRRSIQPNKDHLRRLETELRLCVMEAQGLPPKKRYFCQVPTFTLCTFTCSFHHESSLCIFLLPVLCLYLPCLACSFCVVSSWLYMCTSCTQPKGLIVWSCLIIFKLSCLIKSAISEDW</sequence>
<organism evidence="4 5">
    <name type="scientific">Eptatretus burgeri</name>
    <name type="common">Inshore hagfish</name>
    <dbReference type="NCBI Taxonomy" id="7764"/>
    <lineage>
        <taxon>Eukaryota</taxon>
        <taxon>Metazoa</taxon>
        <taxon>Chordata</taxon>
        <taxon>Craniata</taxon>
        <taxon>Vertebrata</taxon>
        <taxon>Cyclostomata</taxon>
        <taxon>Myxini</taxon>
        <taxon>Myxiniformes</taxon>
        <taxon>Myxinidae</taxon>
        <taxon>Eptatretinae</taxon>
        <taxon>Eptatretus</taxon>
    </lineage>
</organism>
<evidence type="ECO:0000256" key="2">
    <source>
        <dbReference type="SAM" id="Phobius"/>
    </source>
</evidence>
<reference evidence="4" key="2">
    <citation type="submission" date="2025-09" db="UniProtKB">
        <authorList>
            <consortium name="Ensembl"/>
        </authorList>
    </citation>
    <scope>IDENTIFICATION</scope>
</reference>
<feature type="transmembrane region" description="Helical" evidence="2">
    <location>
        <begin position="207"/>
        <end position="226"/>
    </location>
</feature>
<evidence type="ECO:0000256" key="1">
    <source>
        <dbReference type="SAM" id="MobiDB-lite"/>
    </source>
</evidence>
<keyword evidence="2" id="KW-0812">Transmembrane</keyword>
<dbReference type="AlphaFoldDB" id="A0A8C4QQL8"/>
<dbReference type="InterPro" id="IPR057606">
    <property type="entry name" value="SynGAP1-like_PH"/>
</dbReference>
<dbReference type="PANTHER" id="PTHR10194:SF60">
    <property type="entry name" value="RAS GTPASE-ACTIVATING PROTEIN RASKOL"/>
    <property type="match status" value="1"/>
</dbReference>
<dbReference type="PANTHER" id="PTHR10194">
    <property type="entry name" value="RAS GTPASE-ACTIVATING PROTEINS"/>
    <property type="match status" value="1"/>
</dbReference>
<keyword evidence="2" id="KW-1133">Transmembrane helix</keyword>
<dbReference type="InterPro" id="IPR011993">
    <property type="entry name" value="PH-like_dom_sf"/>
</dbReference>
<evidence type="ECO:0000313" key="4">
    <source>
        <dbReference type="Ensembl" id="ENSEBUP00000019142.1"/>
    </source>
</evidence>
<dbReference type="Gene3D" id="2.30.29.30">
    <property type="entry name" value="Pleckstrin-homology domain (PH domain)/Phosphotyrosine-binding domain (PTB)"/>
    <property type="match status" value="1"/>
</dbReference>
<dbReference type="GeneTree" id="ENSGT00940000155853"/>
<feature type="transmembrane region" description="Helical" evidence="2">
    <location>
        <begin position="171"/>
        <end position="195"/>
    </location>
</feature>
<protein>
    <recommendedName>
        <fullName evidence="3">PH domain-containing protein</fullName>
    </recommendedName>
</protein>
<keyword evidence="5" id="KW-1185">Reference proteome</keyword>
<dbReference type="InterPro" id="IPR001849">
    <property type="entry name" value="PH_domain"/>
</dbReference>
<evidence type="ECO:0000259" key="3">
    <source>
        <dbReference type="PROSITE" id="PS50003"/>
    </source>
</evidence>
<reference evidence="4" key="1">
    <citation type="submission" date="2025-08" db="UniProtKB">
        <authorList>
            <consortium name="Ensembl"/>
        </authorList>
    </citation>
    <scope>IDENTIFICATION</scope>
</reference>
<accession>A0A8C4QQL8</accession>
<dbReference type="Pfam" id="PF25321">
    <property type="entry name" value="PH_RASGAP"/>
    <property type="match status" value="1"/>
</dbReference>
<evidence type="ECO:0000313" key="5">
    <source>
        <dbReference type="Proteomes" id="UP000694388"/>
    </source>
</evidence>
<dbReference type="SUPFAM" id="SSF50729">
    <property type="entry name" value="PH domain-like"/>
    <property type="match status" value="1"/>
</dbReference>
<proteinExistence type="predicted"/>
<feature type="domain" description="PH" evidence="3">
    <location>
        <begin position="1"/>
        <end position="118"/>
    </location>
</feature>
<feature type="region of interest" description="Disordered" evidence="1">
    <location>
        <begin position="1"/>
        <end position="40"/>
    </location>
</feature>
<dbReference type="InterPro" id="IPR039360">
    <property type="entry name" value="Ras_GTPase"/>
</dbReference>
<keyword evidence="2" id="KW-0472">Membrane</keyword>
<name>A0A8C4QQL8_EPTBU</name>
<dbReference type="Ensembl" id="ENSEBUT00000019718.1">
    <property type="protein sequence ID" value="ENSEBUP00000019142.1"/>
    <property type="gene ID" value="ENSEBUG00000011919.1"/>
</dbReference>
<dbReference type="Proteomes" id="UP000694388">
    <property type="component" value="Unplaced"/>
</dbReference>